<feature type="transmembrane region" description="Helical" evidence="1">
    <location>
        <begin position="238"/>
        <end position="258"/>
    </location>
</feature>
<comment type="caution">
    <text evidence="2">The sequence shown here is derived from an EMBL/GenBank/DDBJ whole genome shotgun (WGS) entry which is preliminary data.</text>
</comment>
<proteinExistence type="predicted"/>
<keyword evidence="3" id="KW-1185">Reference proteome</keyword>
<feature type="transmembrane region" description="Helical" evidence="1">
    <location>
        <begin position="264"/>
        <end position="285"/>
    </location>
</feature>
<organism evidence="2 3">
    <name type="scientific">Nocardia aurantia</name>
    <dbReference type="NCBI Taxonomy" id="2585199"/>
    <lineage>
        <taxon>Bacteria</taxon>
        <taxon>Bacillati</taxon>
        <taxon>Actinomycetota</taxon>
        <taxon>Actinomycetes</taxon>
        <taxon>Mycobacteriales</taxon>
        <taxon>Nocardiaceae</taxon>
        <taxon>Nocardia</taxon>
    </lineage>
</organism>
<dbReference type="EMBL" id="WEGI01000028">
    <property type="protein sequence ID" value="MQY31970.1"/>
    <property type="molecule type" value="Genomic_DNA"/>
</dbReference>
<feature type="transmembrane region" description="Helical" evidence="1">
    <location>
        <begin position="203"/>
        <end position="226"/>
    </location>
</feature>
<reference evidence="2 3" key="1">
    <citation type="submission" date="2019-10" db="EMBL/GenBank/DDBJ databases">
        <title>Nocardia macrotermitis sp. nov. and Nocardia aurantia sp. nov., isolated from the gut of fungus growing-termite Macrotermes natalensis.</title>
        <authorList>
            <person name="Benndorf R."/>
            <person name="Schwitalla J."/>
            <person name="Martin K."/>
            <person name="De Beer W."/>
            <person name="Kaster A.-K."/>
            <person name="Vollmers J."/>
            <person name="Poulsen M."/>
            <person name="Beemelmanns C."/>
        </authorList>
    </citation>
    <scope>NUCLEOTIDE SEQUENCE [LARGE SCALE GENOMIC DNA]</scope>
    <source>
        <strain evidence="2 3">RB56</strain>
    </source>
</reference>
<keyword evidence="1" id="KW-0472">Membrane</keyword>
<feature type="transmembrane region" description="Helical" evidence="1">
    <location>
        <begin position="178"/>
        <end position="197"/>
    </location>
</feature>
<feature type="transmembrane region" description="Helical" evidence="1">
    <location>
        <begin position="306"/>
        <end position="330"/>
    </location>
</feature>
<feature type="transmembrane region" description="Helical" evidence="1">
    <location>
        <begin position="342"/>
        <end position="361"/>
    </location>
</feature>
<evidence type="ECO:0000313" key="2">
    <source>
        <dbReference type="EMBL" id="MQY31970.1"/>
    </source>
</evidence>
<dbReference type="Pfam" id="PF06772">
    <property type="entry name" value="LtrA"/>
    <property type="match status" value="1"/>
</dbReference>
<evidence type="ECO:0000256" key="1">
    <source>
        <dbReference type="SAM" id="Phobius"/>
    </source>
</evidence>
<feature type="transmembrane region" description="Helical" evidence="1">
    <location>
        <begin position="373"/>
        <end position="390"/>
    </location>
</feature>
<feature type="transmembrane region" description="Helical" evidence="1">
    <location>
        <begin position="146"/>
        <end position="166"/>
    </location>
</feature>
<sequence>MTRLLAGPADDRRADTARAIAGRERDSPDAHGALVVYCHRVSNDVSAQADAAEGGQLRASTLELFFDLVFVFTITQLTHAFSEHPGWLELGRVALMFGPIWWMYSGYVFLTNEVAPSSTVRRSWLLVGMLGFFIVALAVPEAFTGSGLAFGIGYFVVNTVHTGLFYSNGGRSASSAILRIAPLNLLSAGLVLAGGLVHGWPRYLIWGAALVVQIVTPYLVDTGGFVIRASHFAERHGLVIIVALGESVVAVGAALTGAEIGVGLVTTVALGLGLAYVLWWAYFGFDDERGELALEALPRTARVRPAVLAYGYAMYPLLIGIVVTAAGIRLTVAHGHGPSNWPAAWSLSGGIALFFLGQALFRMALGLPRAWTRLAAVPVVLAIAPIGIAWAGWAQLAVLLVAAFSAVVADDYIGLRSGESSIYASPATTLLRVVRRDG</sequence>
<protein>
    <recommendedName>
        <fullName evidence="4">Low temperature requirement protein A</fullName>
    </recommendedName>
</protein>
<evidence type="ECO:0000313" key="3">
    <source>
        <dbReference type="Proteomes" id="UP000431401"/>
    </source>
</evidence>
<dbReference type="InterPro" id="IPR010640">
    <property type="entry name" value="Low_temperature_requirement_A"/>
</dbReference>
<feature type="transmembrane region" description="Helical" evidence="1">
    <location>
        <begin position="123"/>
        <end position="140"/>
    </location>
</feature>
<dbReference type="Proteomes" id="UP000431401">
    <property type="component" value="Unassembled WGS sequence"/>
</dbReference>
<accession>A0A7K0E1K3</accession>
<evidence type="ECO:0008006" key="4">
    <source>
        <dbReference type="Google" id="ProtNLM"/>
    </source>
</evidence>
<keyword evidence="1" id="KW-0812">Transmembrane</keyword>
<name>A0A7K0E1K3_9NOCA</name>
<gene>
    <name evidence="2" type="ORF">NRB56_75820</name>
</gene>
<dbReference type="PANTHER" id="PTHR36840">
    <property type="entry name" value="BLL5714 PROTEIN"/>
    <property type="match status" value="1"/>
</dbReference>
<feature type="transmembrane region" description="Helical" evidence="1">
    <location>
        <begin position="93"/>
        <end position="111"/>
    </location>
</feature>
<dbReference type="AlphaFoldDB" id="A0A7K0E1K3"/>
<dbReference type="PANTHER" id="PTHR36840:SF1">
    <property type="entry name" value="BLL5714 PROTEIN"/>
    <property type="match status" value="1"/>
</dbReference>
<keyword evidence="1" id="KW-1133">Transmembrane helix</keyword>